<protein>
    <submittedName>
        <fullName evidence="5">3-keto-5-aminohexanoate cleavage enzyme</fullName>
        <ecNumber evidence="5">2.3.1.247</ecNumber>
    </submittedName>
</protein>
<dbReference type="PANTHER" id="PTHR37418:SF2">
    <property type="entry name" value="3-KETO-5-AMINOHEXANOATE CLEAVAGE ENZYME"/>
    <property type="match status" value="1"/>
</dbReference>
<name>A0A916N7V4_9BURK</name>
<evidence type="ECO:0000256" key="2">
    <source>
        <dbReference type="ARBA" id="ARBA00022679"/>
    </source>
</evidence>
<dbReference type="InterPro" id="IPR008567">
    <property type="entry name" value="BKACE"/>
</dbReference>
<gene>
    <name evidence="5" type="primary">kce_11</name>
    <name evidence="5" type="ORF">LMG31506_06167</name>
</gene>
<dbReference type="GO" id="GO:0043720">
    <property type="term" value="F:3-keto-5-aminohexanoate cleavage activity"/>
    <property type="evidence" value="ECO:0007669"/>
    <property type="project" value="InterPro"/>
</dbReference>
<keyword evidence="5" id="KW-0012">Acyltransferase</keyword>
<accession>A0A916N7V4</accession>
<dbReference type="Proteomes" id="UP000672934">
    <property type="component" value="Unassembled WGS sequence"/>
</dbReference>
<dbReference type="AlphaFoldDB" id="A0A916N7V4"/>
<dbReference type="RefSeq" id="WP_211950991.1">
    <property type="nucleotide sequence ID" value="NZ_CAJPUY010000039.1"/>
</dbReference>
<dbReference type="PANTHER" id="PTHR37418">
    <property type="entry name" value="3-KETO-5-AMINOHEXANOATE CLEAVAGE ENZYME-RELATED"/>
    <property type="match status" value="1"/>
</dbReference>
<keyword evidence="3" id="KW-0479">Metal-binding</keyword>
<dbReference type="EMBL" id="CAJPUY010000039">
    <property type="protein sequence ID" value="CAG2157915.1"/>
    <property type="molecule type" value="Genomic_DNA"/>
</dbReference>
<dbReference type="Pfam" id="PF05853">
    <property type="entry name" value="BKACE"/>
    <property type="match status" value="1"/>
</dbReference>
<evidence type="ECO:0000256" key="3">
    <source>
        <dbReference type="ARBA" id="ARBA00022723"/>
    </source>
</evidence>
<evidence type="ECO:0000313" key="5">
    <source>
        <dbReference type="EMBL" id="CAG2157915.1"/>
    </source>
</evidence>
<evidence type="ECO:0000256" key="1">
    <source>
        <dbReference type="ARBA" id="ARBA00001947"/>
    </source>
</evidence>
<dbReference type="EC" id="2.3.1.247" evidence="5"/>
<dbReference type="InterPro" id="IPR013785">
    <property type="entry name" value="Aldolase_TIM"/>
</dbReference>
<keyword evidence="4" id="KW-0862">Zinc</keyword>
<comment type="cofactor">
    <cofactor evidence="1">
        <name>Zn(2+)</name>
        <dbReference type="ChEBI" id="CHEBI:29105"/>
    </cofactor>
</comment>
<reference evidence="5" key="1">
    <citation type="submission" date="2021-03" db="EMBL/GenBank/DDBJ databases">
        <authorList>
            <person name="Peeters C."/>
        </authorList>
    </citation>
    <scope>NUCLEOTIDE SEQUENCE</scope>
    <source>
        <strain evidence="5">LMG 31506</strain>
    </source>
</reference>
<comment type="caution">
    <text evidence="5">The sequence shown here is derived from an EMBL/GenBank/DDBJ whole genome shotgun (WGS) entry which is preliminary data.</text>
</comment>
<evidence type="ECO:0000313" key="6">
    <source>
        <dbReference type="Proteomes" id="UP000672934"/>
    </source>
</evidence>
<dbReference type="GO" id="GO:0046872">
    <property type="term" value="F:metal ion binding"/>
    <property type="evidence" value="ECO:0007669"/>
    <property type="project" value="UniProtKB-KW"/>
</dbReference>
<sequence length="351" mass="39010">MHFLDDSLLPENQEKLVIQVAPYGPQWLPSDSDDIPVSMDAQIQKAVDCYNAGATVLHVHVRESDGKGSKRLSMFNEMLARLRDAVPDMVLQVGGSISFAPEGEGKAAEWLDYDTRHMLAELNPKPDQVTIAINTSQMNICELLTEDDVKGTILENPEYFKAYSEMVVDAKPSFFIEHLERLTKAGIQPHFMLGHVAQLETVERLIRKGQYRGPLILNYVAIGGGAAGLHPADMIEFARRTPDGAVLTIESAMRAVLPMNAMAIALGFHVRVGIEDTLWGRKGERMTSVQQIEQTVRLARELGRDVASGKDARRIYRIGEWYDSADETIRELGMAPNRKPGQRGFTVPGLK</sequence>
<keyword evidence="2 5" id="KW-0808">Transferase</keyword>
<keyword evidence="6" id="KW-1185">Reference proteome</keyword>
<evidence type="ECO:0000256" key="4">
    <source>
        <dbReference type="ARBA" id="ARBA00022833"/>
    </source>
</evidence>
<proteinExistence type="predicted"/>
<organism evidence="5 6">
    <name type="scientific">Cupriavidus yeoncheonensis</name>
    <dbReference type="NCBI Taxonomy" id="1462994"/>
    <lineage>
        <taxon>Bacteria</taxon>
        <taxon>Pseudomonadati</taxon>
        <taxon>Pseudomonadota</taxon>
        <taxon>Betaproteobacteria</taxon>
        <taxon>Burkholderiales</taxon>
        <taxon>Burkholderiaceae</taxon>
        <taxon>Cupriavidus</taxon>
    </lineage>
</organism>
<dbReference type="Gene3D" id="3.20.20.70">
    <property type="entry name" value="Aldolase class I"/>
    <property type="match status" value="1"/>
</dbReference>